<comment type="caution">
    <text evidence="3">The sequence shown here is derived from an EMBL/GenBank/DDBJ whole genome shotgun (WGS) entry which is preliminary data.</text>
</comment>
<evidence type="ECO:0000259" key="2">
    <source>
        <dbReference type="SMART" id="SM00226"/>
    </source>
</evidence>
<dbReference type="Pfam" id="PF01451">
    <property type="entry name" value="LMWPc"/>
    <property type="match status" value="1"/>
</dbReference>
<dbReference type="PANTHER" id="PTHR43428:SF1">
    <property type="entry name" value="ARSENATE REDUCTASE"/>
    <property type="match status" value="1"/>
</dbReference>
<evidence type="ECO:0000313" key="3">
    <source>
        <dbReference type="EMBL" id="MEJ8848247.1"/>
    </source>
</evidence>
<name>A0ABU8WL35_9BURK</name>
<dbReference type="PANTHER" id="PTHR43428">
    <property type="entry name" value="ARSENATE REDUCTASE"/>
    <property type="match status" value="1"/>
</dbReference>
<dbReference type="SUPFAM" id="SSF52788">
    <property type="entry name" value="Phosphotyrosine protein phosphatases I"/>
    <property type="match status" value="1"/>
</dbReference>
<dbReference type="RefSeq" id="WP_340343382.1">
    <property type="nucleotide sequence ID" value="NZ_JBBKZT010000007.1"/>
</dbReference>
<evidence type="ECO:0000313" key="4">
    <source>
        <dbReference type="Proteomes" id="UP001385892"/>
    </source>
</evidence>
<protein>
    <submittedName>
        <fullName evidence="3">Protein tyrosine phosphatase</fullName>
    </submittedName>
</protein>
<organism evidence="3 4">
    <name type="scientific">Variovorax rhizosphaerae</name>
    <dbReference type="NCBI Taxonomy" id="1836200"/>
    <lineage>
        <taxon>Bacteria</taxon>
        <taxon>Pseudomonadati</taxon>
        <taxon>Pseudomonadota</taxon>
        <taxon>Betaproteobacteria</taxon>
        <taxon>Burkholderiales</taxon>
        <taxon>Comamonadaceae</taxon>
        <taxon>Variovorax</taxon>
    </lineage>
</organism>
<dbReference type="Gene3D" id="3.40.50.2300">
    <property type="match status" value="1"/>
</dbReference>
<dbReference type="SMART" id="SM00226">
    <property type="entry name" value="LMWPc"/>
    <property type="match status" value="1"/>
</dbReference>
<gene>
    <name evidence="3" type="ORF">WKW82_16430</name>
</gene>
<accession>A0ABU8WL35</accession>
<feature type="domain" description="Phosphotyrosine protein phosphatase I" evidence="2">
    <location>
        <begin position="20"/>
        <end position="158"/>
    </location>
</feature>
<reference evidence="3 4" key="1">
    <citation type="submission" date="2024-03" db="EMBL/GenBank/DDBJ databases">
        <title>Novel species of the genus Variovorax.</title>
        <authorList>
            <person name="Liu Q."/>
            <person name="Xin Y.-H."/>
        </authorList>
    </citation>
    <scope>NUCLEOTIDE SEQUENCE [LARGE SCALE GENOMIC DNA]</scope>
    <source>
        <strain evidence="3 4">KACC 18900</strain>
    </source>
</reference>
<keyword evidence="1" id="KW-0059">Arsenical resistance</keyword>
<dbReference type="InterPro" id="IPR023485">
    <property type="entry name" value="Ptyr_pPase"/>
</dbReference>
<dbReference type="EMBL" id="JBBKZT010000007">
    <property type="protein sequence ID" value="MEJ8848247.1"/>
    <property type="molecule type" value="Genomic_DNA"/>
</dbReference>
<dbReference type="InterPro" id="IPR036196">
    <property type="entry name" value="Ptyr_pPase_sf"/>
</dbReference>
<keyword evidence="4" id="KW-1185">Reference proteome</keyword>
<dbReference type="Proteomes" id="UP001385892">
    <property type="component" value="Unassembled WGS sequence"/>
</dbReference>
<evidence type="ECO:0000256" key="1">
    <source>
        <dbReference type="ARBA" id="ARBA00022849"/>
    </source>
</evidence>
<sequence length="179" mass="19365">MLRQLVAMASGLRSPTLMAKRIVFVSRRNSLRSILAQACLVHLAKDRFAVVSCGHPRHVSPSIHPAAVGALRSAGIAVPEVQPRGWNDLARPGAARVDFVITLDEPTQILEPSWPGQPYSALWAFPDTAASANAEDAARAATLILYGLRRRLELLISLPLQGADPAAIRSDIRDLGYMD</sequence>
<proteinExistence type="predicted"/>